<dbReference type="EMBL" id="JH711581">
    <property type="protein sequence ID" value="EIW78994.1"/>
    <property type="molecule type" value="Genomic_DNA"/>
</dbReference>
<protein>
    <submittedName>
        <fullName evidence="1">Uncharacterized protein</fullName>
    </submittedName>
</protein>
<dbReference type="RefSeq" id="XP_007770733.1">
    <property type="nucleotide sequence ID" value="XM_007772543.1"/>
</dbReference>
<organism evidence="1 2">
    <name type="scientific">Coniophora puteana (strain RWD-64-598)</name>
    <name type="common">Brown rot fungus</name>
    <dbReference type="NCBI Taxonomy" id="741705"/>
    <lineage>
        <taxon>Eukaryota</taxon>
        <taxon>Fungi</taxon>
        <taxon>Dikarya</taxon>
        <taxon>Basidiomycota</taxon>
        <taxon>Agaricomycotina</taxon>
        <taxon>Agaricomycetes</taxon>
        <taxon>Agaricomycetidae</taxon>
        <taxon>Boletales</taxon>
        <taxon>Coniophorineae</taxon>
        <taxon>Coniophoraceae</taxon>
        <taxon>Coniophora</taxon>
    </lineage>
</organism>
<dbReference type="KEGG" id="cput:CONPUDRAFT_145197"/>
<keyword evidence="2" id="KW-1185">Reference proteome</keyword>
<proteinExistence type="predicted"/>
<dbReference type="OMA" id="TECFRIM"/>
<accession>A0A5M3MJL7</accession>
<reference evidence="2" key="1">
    <citation type="journal article" date="2012" name="Science">
        <title>The Paleozoic origin of enzymatic lignin decomposition reconstructed from 31 fungal genomes.</title>
        <authorList>
            <person name="Floudas D."/>
            <person name="Binder M."/>
            <person name="Riley R."/>
            <person name="Barry K."/>
            <person name="Blanchette R.A."/>
            <person name="Henrissat B."/>
            <person name="Martinez A.T."/>
            <person name="Otillar R."/>
            <person name="Spatafora J.W."/>
            <person name="Yadav J.S."/>
            <person name="Aerts A."/>
            <person name="Benoit I."/>
            <person name="Boyd A."/>
            <person name="Carlson A."/>
            <person name="Copeland A."/>
            <person name="Coutinho P.M."/>
            <person name="de Vries R.P."/>
            <person name="Ferreira P."/>
            <person name="Findley K."/>
            <person name="Foster B."/>
            <person name="Gaskell J."/>
            <person name="Glotzer D."/>
            <person name="Gorecki P."/>
            <person name="Heitman J."/>
            <person name="Hesse C."/>
            <person name="Hori C."/>
            <person name="Igarashi K."/>
            <person name="Jurgens J.A."/>
            <person name="Kallen N."/>
            <person name="Kersten P."/>
            <person name="Kohler A."/>
            <person name="Kuees U."/>
            <person name="Kumar T.K.A."/>
            <person name="Kuo A."/>
            <person name="LaButti K."/>
            <person name="Larrondo L.F."/>
            <person name="Lindquist E."/>
            <person name="Ling A."/>
            <person name="Lombard V."/>
            <person name="Lucas S."/>
            <person name="Lundell T."/>
            <person name="Martin R."/>
            <person name="McLaughlin D.J."/>
            <person name="Morgenstern I."/>
            <person name="Morin E."/>
            <person name="Murat C."/>
            <person name="Nagy L.G."/>
            <person name="Nolan M."/>
            <person name="Ohm R.A."/>
            <person name="Patyshakuliyeva A."/>
            <person name="Rokas A."/>
            <person name="Ruiz-Duenas F.J."/>
            <person name="Sabat G."/>
            <person name="Salamov A."/>
            <person name="Samejima M."/>
            <person name="Schmutz J."/>
            <person name="Slot J.C."/>
            <person name="St John F."/>
            <person name="Stenlid J."/>
            <person name="Sun H."/>
            <person name="Sun S."/>
            <person name="Syed K."/>
            <person name="Tsang A."/>
            <person name="Wiebenga A."/>
            <person name="Young D."/>
            <person name="Pisabarro A."/>
            <person name="Eastwood D.C."/>
            <person name="Martin F."/>
            <person name="Cullen D."/>
            <person name="Grigoriev I.V."/>
            <person name="Hibbett D.S."/>
        </authorList>
    </citation>
    <scope>NUCLEOTIDE SEQUENCE [LARGE SCALE GENOMIC DNA]</scope>
    <source>
        <strain evidence="2">RWD-64-598 SS2</strain>
    </source>
</reference>
<dbReference type="Proteomes" id="UP000053558">
    <property type="component" value="Unassembled WGS sequence"/>
</dbReference>
<dbReference type="GeneID" id="19202041"/>
<dbReference type="AlphaFoldDB" id="A0A5M3MJL7"/>
<evidence type="ECO:0000313" key="2">
    <source>
        <dbReference type="Proteomes" id="UP000053558"/>
    </source>
</evidence>
<sequence length="165" mass="18653">MSCIPSPNSADCVQVYHASLRDYVLDPSRSKEFHVRAAESHGRLLFLCLTVLMKELKKDILGLGNSVQRQTEISGFHNRRDELNSKPLRYAVMYWTYHLKKAECDEKLCALLFAVVKTRLLCLVEVLSLLDQLDAAPAMLSDGYDVVKTCRLTLSSALEDAMESR</sequence>
<comment type="caution">
    <text evidence="1">The sequence shown here is derived from an EMBL/GenBank/DDBJ whole genome shotgun (WGS) entry which is preliminary data.</text>
</comment>
<dbReference type="OrthoDB" id="3262196at2759"/>
<evidence type="ECO:0000313" key="1">
    <source>
        <dbReference type="EMBL" id="EIW78994.1"/>
    </source>
</evidence>
<name>A0A5M3MJL7_CONPW</name>
<gene>
    <name evidence="1" type="ORF">CONPUDRAFT_145197</name>
</gene>